<dbReference type="GO" id="GO:0004674">
    <property type="term" value="F:protein serine/threonine kinase activity"/>
    <property type="evidence" value="ECO:0007669"/>
    <property type="project" value="UniProtKB-EC"/>
</dbReference>
<dbReference type="RefSeq" id="WP_321550896.1">
    <property type="nucleotide sequence ID" value="NZ_JAXIVS010000018.1"/>
</dbReference>
<evidence type="ECO:0000313" key="10">
    <source>
        <dbReference type="Proteomes" id="UP001291309"/>
    </source>
</evidence>
<sequence>MAPHGTMGELEPACLPSGTEVGDWRVLEWHGKGAYGAVYRVERVGEGGAEPCALKLALHPMDPRFEREVELLSRIHEHPHVPRLRDRGLWAHPAGPFPFLVMEWVHGVPLYEWAEGRDRTSRQVLRVLAQVARALEATHGVGGLHRDVKGANVRVRPEDGRAMLLDFGAGDILGARPLTREVLPPGTAPYRSPEALRFQWLHWRKQGAHYEPSPTDDVYALGVTAYRLVTGSYPAPGVEPEVGSFMYPELAGLIRQMLAEEPSARGSAARVATALEKAAETAGRRADLPMLQRSARETTGSPRPVRMWRRGLVAAVAVIAVLAFCGWWATSWRWAENPGREGEDAGTAGLAKDSLTLRAPVERPEPTPKALSLEMPKKPLPGQARPPCKREVEINGGCWVRPEDSKPPCSDVAYEWRGVCYYPVLVPKPPATSEPR</sequence>
<dbReference type="SUPFAM" id="SSF56112">
    <property type="entry name" value="Protein kinase-like (PK-like)"/>
    <property type="match status" value="1"/>
</dbReference>
<dbReference type="Proteomes" id="UP001291309">
    <property type="component" value="Unassembled WGS sequence"/>
</dbReference>
<organism evidence="9 10">
    <name type="scientific">Hyalangium rubrum</name>
    <dbReference type="NCBI Taxonomy" id="3103134"/>
    <lineage>
        <taxon>Bacteria</taxon>
        <taxon>Pseudomonadati</taxon>
        <taxon>Myxococcota</taxon>
        <taxon>Myxococcia</taxon>
        <taxon>Myxococcales</taxon>
        <taxon>Cystobacterineae</taxon>
        <taxon>Archangiaceae</taxon>
        <taxon>Hyalangium</taxon>
    </lineage>
</organism>
<keyword evidence="2 9" id="KW-0808">Transferase</keyword>
<comment type="caution">
    <text evidence="9">The sequence shown here is derived from an EMBL/GenBank/DDBJ whole genome shotgun (WGS) entry which is preliminary data.</text>
</comment>
<keyword evidence="3" id="KW-0547">Nucleotide-binding</keyword>
<dbReference type="SMART" id="SM00220">
    <property type="entry name" value="S_TKc"/>
    <property type="match status" value="1"/>
</dbReference>
<reference evidence="9 10" key="1">
    <citation type="submission" date="2023-12" db="EMBL/GenBank/DDBJ databases">
        <title>the genome sequence of Hyalangium sp. s54d21.</title>
        <authorList>
            <person name="Zhang X."/>
        </authorList>
    </citation>
    <scope>NUCLEOTIDE SEQUENCE [LARGE SCALE GENOMIC DNA]</scope>
    <source>
        <strain evidence="10">s54d21</strain>
    </source>
</reference>
<feature type="domain" description="Protein kinase" evidence="8">
    <location>
        <begin position="24"/>
        <end position="291"/>
    </location>
</feature>
<keyword evidence="7" id="KW-1133">Transmembrane helix</keyword>
<evidence type="ECO:0000256" key="2">
    <source>
        <dbReference type="ARBA" id="ARBA00022679"/>
    </source>
</evidence>
<dbReference type="PANTHER" id="PTHR43671:SF13">
    <property type="entry name" value="SERINE_THREONINE-PROTEIN KINASE NEK2"/>
    <property type="match status" value="1"/>
</dbReference>
<dbReference type="InterPro" id="IPR011009">
    <property type="entry name" value="Kinase-like_dom_sf"/>
</dbReference>
<dbReference type="InterPro" id="IPR000719">
    <property type="entry name" value="Prot_kinase_dom"/>
</dbReference>
<evidence type="ECO:0000256" key="5">
    <source>
        <dbReference type="ARBA" id="ARBA00022840"/>
    </source>
</evidence>
<evidence type="ECO:0000256" key="1">
    <source>
        <dbReference type="ARBA" id="ARBA00012513"/>
    </source>
</evidence>
<keyword evidence="7" id="KW-0812">Transmembrane</keyword>
<keyword evidence="7" id="KW-0472">Membrane</keyword>
<evidence type="ECO:0000256" key="6">
    <source>
        <dbReference type="SAM" id="MobiDB-lite"/>
    </source>
</evidence>
<dbReference type="InterPro" id="IPR050660">
    <property type="entry name" value="NEK_Ser/Thr_kinase"/>
</dbReference>
<dbReference type="Gene3D" id="1.10.510.10">
    <property type="entry name" value="Transferase(Phosphotransferase) domain 1"/>
    <property type="match status" value="1"/>
</dbReference>
<evidence type="ECO:0000259" key="8">
    <source>
        <dbReference type="PROSITE" id="PS50011"/>
    </source>
</evidence>
<feature type="region of interest" description="Disordered" evidence="6">
    <location>
        <begin position="360"/>
        <end position="388"/>
    </location>
</feature>
<dbReference type="CDD" id="cd14014">
    <property type="entry name" value="STKc_PknB_like"/>
    <property type="match status" value="1"/>
</dbReference>
<accession>A0ABU5HH70</accession>
<gene>
    <name evidence="9" type="ORF">SYV04_37685</name>
</gene>
<dbReference type="Pfam" id="PF00069">
    <property type="entry name" value="Pkinase"/>
    <property type="match status" value="1"/>
</dbReference>
<protein>
    <recommendedName>
        <fullName evidence="1">non-specific serine/threonine protein kinase</fullName>
        <ecNumber evidence="1">2.7.11.1</ecNumber>
    </recommendedName>
</protein>
<dbReference type="Gene3D" id="3.30.200.20">
    <property type="entry name" value="Phosphorylase Kinase, domain 1"/>
    <property type="match status" value="1"/>
</dbReference>
<dbReference type="PANTHER" id="PTHR43671">
    <property type="entry name" value="SERINE/THREONINE-PROTEIN KINASE NEK"/>
    <property type="match status" value="1"/>
</dbReference>
<dbReference type="EMBL" id="JAXIVS010000018">
    <property type="protein sequence ID" value="MDY7232182.1"/>
    <property type="molecule type" value="Genomic_DNA"/>
</dbReference>
<keyword evidence="5" id="KW-0067">ATP-binding</keyword>
<keyword evidence="4 9" id="KW-0418">Kinase</keyword>
<evidence type="ECO:0000256" key="3">
    <source>
        <dbReference type="ARBA" id="ARBA00022741"/>
    </source>
</evidence>
<proteinExistence type="predicted"/>
<evidence type="ECO:0000256" key="7">
    <source>
        <dbReference type="SAM" id="Phobius"/>
    </source>
</evidence>
<evidence type="ECO:0000256" key="4">
    <source>
        <dbReference type="ARBA" id="ARBA00022777"/>
    </source>
</evidence>
<keyword evidence="10" id="KW-1185">Reference proteome</keyword>
<dbReference type="EC" id="2.7.11.1" evidence="1"/>
<feature type="transmembrane region" description="Helical" evidence="7">
    <location>
        <begin position="311"/>
        <end position="330"/>
    </location>
</feature>
<dbReference type="PROSITE" id="PS50011">
    <property type="entry name" value="PROTEIN_KINASE_DOM"/>
    <property type="match status" value="1"/>
</dbReference>
<name>A0ABU5HH70_9BACT</name>
<evidence type="ECO:0000313" key="9">
    <source>
        <dbReference type="EMBL" id="MDY7232182.1"/>
    </source>
</evidence>